<dbReference type="InterPro" id="IPR001647">
    <property type="entry name" value="HTH_TetR"/>
</dbReference>
<gene>
    <name evidence="4" type="ORF">LPT13_02295</name>
</gene>
<dbReference type="RefSeq" id="WP_242163071.1">
    <property type="nucleotide sequence ID" value="NZ_JAJMLW010000001.1"/>
</dbReference>
<feature type="domain" description="HTH tetR-type" evidence="3">
    <location>
        <begin position="7"/>
        <end position="67"/>
    </location>
</feature>
<evidence type="ECO:0000259" key="3">
    <source>
        <dbReference type="PROSITE" id="PS50977"/>
    </source>
</evidence>
<sequence>MADRRTERTRRAIRGALLRLLAAKPLAQITVAELAAEAGISRSTFYAHCPNTHRAFTSLVREFLEEVRPLPAQLRCGACSPEATGAGTTPFCVALTADERWAALVRDPLFLPTVLELLEEELEPTALAAYRAAGADEDEARALYRFQMTGCYTAALAYGGRADWPRMQAAIDTFIRGALAALRAR</sequence>
<reference evidence="4" key="1">
    <citation type="submission" date="2021-11" db="EMBL/GenBank/DDBJ databases">
        <title>A Novel Adlercreutzia Species, isolated from a Allomyrina dichotoma larva feces.</title>
        <authorList>
            <person name="Suh M.K."/>
        </authorList>
    </citation>
    <scope>NUCLEOTIDE SEQUENCE</scope>
    <source>
        <strain evidence="4">JBNU-10</strain>
    </source>
</reference>
<dbReference type="PROSITE" id="PS50977">
    <property type="entry name" value="HTH_TETR_2"/>
    <property type="match status" value="1"/>
</dbReference>
<evidence type="ECO:0000256" key="1">
    <source>
        <dbReference type="ARBA" id="ARBA00023125"/>
    </source>
</evidence>
<dbReference type="InterPro" id="IPR009057">
    <property type="entry name" value="Homeodomain-like_sf"/>
</dbReference>
<dbReference type="Gene3D" id="1.10.357.10">
    <property type="entry name" value="Tetracycline Repressor, domain 2"/>
    <property type="match status" value="1"/>
</dbReference>
<evidence type="ECO:0000313" key="5">
    <source>
        <dbReference type="Proteomes" id="UP001430755"/>
    </source>
</evidence>
<comment type="caution">
    <text evidence="4">The sequence shown here is derived from an EMBL/GenBank/DDBJ whole genome shotgun (WGS) entry which is preliminary data.</text>
</comment>
<accession>A0ABS9WE89</accession>
<evidence type="ECO:0000313" key="4">
    <source>
        <dbReference type="EMBL" id="MCI2241182.1"/>
    </source>
</evidence>
<feature type="DNA-binding region" description="H-T-H motif" evidence="2">
    <location>
        <begin position="30"/>
        <end position="49"/>
    </location>
</feature>
<protein>
    <submittedName>
        <fullName evidence="4">TetR/AcrR family transcriptional regulator</fullName>
    </submittedName>
</protein>
<organism evidence="4 5">
    <name type="scientific">Adlercreutzia faecimuris</name>
    <dbReference type="NCBI Taxonomy" id="2897341"/>
    <lineage>
        <taxon>Bacteria</taxon>
        <taxon>Bacillati</taxon>
        <taxon>Actinomycetota</taxon>
        <taxon>Coriobacteriia</taxon>
        <taxon>Eggerthellales</taxon>
        <taxon>Eggerthellaceae</taxon>
        <taxon>Adlercreutzia</taxon>
    </lineage>
</organism>
<dbReference type="Pfam" id="PF00440">
    <property type="entry name" value="TetR_N"/>
    <property type="match status" value="1"/>
</dbReference>
<dbReference type="Proteomes" id="UP001430755">
    <property type="component" value="Unassembled WGS sequence"/>
</dbReference>
<evidence type="ECO:0000256" key="2">
    <source>
        <dbReference type="PROSITE-ProRule" id="PRU00335"/>
    </source>
</evidence>
<keyword evidence="1 2" id="KW-0238">DNA-binding</keyword>
<dbReference type="EMBL" id="JAJMLW010000001">
    <property type="protein sequence ID" value="MCI2241182.1"/>
    <property type="molecule type" value="Genomic_DNA"/>
</dbReference>
<proteinExistence type="predicted"/>
<dbReference type="SUPFAM" id="SSF46689">
    <property type="entry name" value="Homeodomain-like"/>
    <property type="match status" value="1"/>
</dbReference>
<name>A0ABS9WE89_9ACTN</name>
<keyword evidence="5" id="KW-1185">Reference proteome</keyword>